<feature type="transmembrane region" description="Helical" evidence="6">
    <location>
        <begin position="333"/>
        <end position="355"/>
    </location>
</feature>
<dbReference type="EMBL" id="LGSS01000001">
    <property type="protein sequence ID" value="KNF10124.1"/>
    <property type="molecule type" value="Genomic_DNA"/>
</dbReference>
<dbReference type="PANTHER" id="PTHR47089">
    <property type="entry name" value="ABC TRANSPORTER, PERMEASE PROTEIN"/>
    <property type="match status" value="1"/>
</dbReference>
<name>A0A0L0WF78_GOTPU</name>
<dbReference type="RefSeq" id="WP_050353848.1">
    <property type="nucleotide sequence ID" value="NZ_LGSS01000001.1"/>
</dbReference>
<feature type="transmembrane region" description="Helical" evidence="6">
    <location>
        <begin position="205"/>
        <end position="223"/>
    </location>
</feature>
<dbReference type="STRING" id="1503.CLPU_1c02890"/>
<dbReference type="Proteomes" id="UP000037267">
    <property type="component" value="Unassembled WGS sequence"/>
</dbReference>
<evidence type="ECO:0000256" key="6">
    <source>
        <dbReference type="SAM" id="Phobius"/>
    </source>
</evidence>
<dbReference type="OrthoDB" id="45037at2"/>
<proteinExistence type="predicted"/>
<evidence type="ECO:0000313" key="7">
    <source>
        <dbReference type="EMBL" id="KNF10124.1"/>
    </source>
</evidence>
<comment type="subcellular location">
    <subcellularLocation>
        <location evidence="1">Cell membrane</location>
        <topology evidence="1">Multi-pass membrane protein</topology>
    </subcellularLocation>
</comment>
<keyword evidence="3 6" id="KW-0812">Transmembrane</keyword>
<organism evidence="7 8">
    <name type="scientific">Gottschalkia purinilytica</name>
    <name type="common">Clostridium purinilyticum</name>
    <dbReference type="NCBI Taxonomy" id="1503"/>
    <lineage>
        <taxon>Bacteria</taxon>
        <taxon>Bacillati</taxon>
        <taxon>Bacillota</taxon>
        <taxon>Tissierellia</taxon>
        <taxon>Tissierellales</taxon>
        <taxon>Gottschalkiaceae</taxon>
        <taxon>Gottschalkia</taxon>
    </lineage>
</organism>
<feature type="transmembrane region" description="Helical" evidence="6">
    <location>
        <begin position="7"/>
        <end position="28"/>
    </location>
</feature>
<keyword evidence="5 6" id="KW-0472">Membrane</keyword>
<feature type="transmembrane region" description="Helical" evidence="6">
    <location>
        <begin position="253"/>
        <end position="273"/>
    </location>
</feature>
<evidence type="ECO:0000256" key="1">
    <source>
        <dbReference type="ARBA" id="ARBA00004651"/>
    </source>
</evidence>
<keyword evidence="2" id="KW-1003">Cell membrane</keyword>
<keyword evidence="4 6" id="KW-1133">Transmembrane helix</keyword>
<dbReference type="Pfam" id="PF02653">
    <property type="entry name" value="BPD_transp_2"/>
    <property type="match status" value="1"/>
</dbReference>
<keyword evidence="8" id="KW-1185">Reference proteome</keyword>
<feature type="transmembrane region" description="Helical" evidence="6">
    <location>
        <begin position="77"/>
        <end position="97"/>
    </location>
</feature>
<accession>A0A0L0WF78</accession>
<sequence length="368" mass="39915">MKRNRVIFTIVSIALGFLVGGLILAAVGFNLFDVYSTMFKGVFSRPKYIAWTIIRSVPIILTGLSVAFAFRTGLFNIGAEGQFIIGALVAALLGYFLELPLVIHAIVVLIGAGIAAGLWGSIAGYLRAKFGVHEVISTIMLNWIALYLNNYVVSWEKFRRPQSEASYKILDSASIGILQQWKRTDAGREFLSNSKFLREILSAPVNWGIIIAILCAIMVWYILQKTTLGYELRAVGLNQDASEYGGINVRRSILTSMFISGILAGLAGAIHVLGVTKEVAILSFMEGSGFDGIAVALLGNNTPLGSVLSGLLFGALKYSGPKIQSTMGAPSEVINIMIGSIVFFTSMPSFIKIIASKFKRRRGEVKVD</sequence>
<dbReference type="GO" id="GO:0022857">
    <property type="term" value="F:transmembrane transporter activity"/>
    <property type="evidence" value="ECO:0007669"/>
    <property type="project" value="InterPro"/>
</dbReference>
<evidence type="ECO:0000313" key="8">
    <source>
        <dbReference type="Proteomes" id="UP000037267"/>
    </source>
</evidence>
<dbReference type="CDD" id="cd06580">
    <property type="entry name" value="TM_PBP1_transp_TpRbsC_like"/>
    <property type="match status" value="1"/>
</dbReference>
<dbReference type="PANTHER" id="PTHR47089:SF1">
    <property type="entry name" value="GUANOSINE ABC TRANSPORTER PERMEASE PROTEIN NUPP"/>
    <property type="match status" value="1"/>
</dbReference>
<comment type="caution">
    <text evidence="7">The sequence shown here is derived from an EMBL/GenBank/DDBJ whole genome shotgun (WGS) entry which is preliminary data.</text>
</comment>
<dbReference type="GO" id="GO:0005886">
    <property type="term" value="C:plasma membrane"/>
    <property type="evidence" value="ECO:0007669"/>
    <property type="project" value="UniProtKB-SubCell"/>
</dbReference>
<reference evidence="8" key="1">
    <citation type="submission" date="2015-07" db="EMBL/GenBank/DDBJ databases">
        <title>Draft genome sequence of the purine-degrading Gottschalkia purinilyticum DSM 1384 (formerly Clostridium purinilyticum).</title>
        <authorList>
            <person name="Poehlein A."/>
            <person name="Schiel-Bengelsdorf B."/>
            <person name="Bengelsdorf F.R."/>
            <person name="Daniel R."/>
            <person name="Duerre P."/>
        </authorList>
    </citation>
    <scope>NUCLEOTIDE SEQUENCE [LARGE SCALE GENOMIC DNA]</scope>
    <source>
        <strain evidence="8">DSM 1384</strain>
    </source>
</reference>
<evidence type="ECO:0000256" key="4">
    <source>
        <dbReference type="ARBA" id="ARBA00022989"/>
    </source>
</evidence>
<protein>
    <submittedName>
        <fullName evidence="7">ABC-type uncharacterized transport system, permease component</fullName>
    </submittedName>
</protein>
<feature type="transmembrane region" description="Helical" evidence="6">
    <location>
        <begin position="103"/>
        <end position="126"/>
    </location>
</feature>
<dbReference type="InterPro" id="IPR001851">
    <property type="entry name" value="ABC_transp_permease"/>
</dbReference>
<dbReference type="AlphaFoldDB" id="A0A0L0WF78"/>
<gene>
    <name evidence="7" type="ORF">CLPU_1c02890</name>
</gene>
<evidence type="ECO:0000256" key="5">
    <source>
        <dbReference type="ARBA" id="ARBA00023136"/>
    </source>
</evidence>
<evidence type="ECO:0000256" key="2">
    <source>
        <dbReference type="ARBA" id="ARBA00022475"/>
    </source>
</evidence>
<feature type="transmembrane region" description="Helical" evidence="6">
    <location>
        <begin position="48"/>
        <end position="70"/>
    </location>
</feature>
<evidence type="ECO:0000256" key="3">
    <source>
        <dbReference type="ARBA" id="ARBA00022692"/>
    </source>
</evidence>